<dbReference type="RefSeq" id="WP_049176041.1">
    <property type="nucleotide sequence ID" value="NZ_BKFK01000007.1"/>
</dbReference>
<sequence>MKKLKALSIVAPACERIISGQKKLEIRSWRPEHLPLCDLVIVQNTQFLHKDGDEQIGTAMAIIDIVAAHAWRKDEIEMACANYWTEGYWAWEITNVRPLVHGIQCMAKRRIYEIDLAI</sequence>
<dbReference type="InterPro" id="IPR007374">
    <property type="entry name" value="ASCH_domain"/>
</dbReference>
<gene>
    <name evidence="2" type="ORF">DHW29_04695</name>
</gene>
<accession>A0A3D2SKJ3</accession>
<evidence type="ECO:0000259" key="1">
    <source>
        <dbReference type="Pfam" id="PF04266"/>
    </source>
</evidence>
<proteinExistence type="predicted"/>
<name>A0A3D2SKJ3_9GAMM</name>
<protein>
    <submittedName>
        <fullName evidence="2">ASCH domain-containing protein</fullName>
    </submittedName>
</protein>
<evidence type="ECO:0000313" key="3">
    <source>
        <dbReference type="Proteomes" id="UP000263596"/>
    </source>
</evidence>
<dbReference type="Gene3D" id="2.30.130.30">
    <property type="entry name" value="Hypothetical protein"/>
    <property type="match status" value="1"/>
</dbReference>
<feature type="domain" description="ASCH" evidence="1">
    <location>
        <begin position="7"/>
        <end position="89"/>
    </location>
</feature>
<reference evidence="2 3" key="1">
    <citation type="journal article" date="2018" name="Nat. Biotechnol.">
        <title>A standardized bacterial taxonomy based on genome phylogeny substantially revises the tree of life.</title>
        <authorList>
            <person name="Parks D.H."/>
            <person name="Chuvochina M."/>
            <person name="Waite D.W."/>
            <person name="Rinke C."/>
            <person name="Skarshewski A."/>
            <person name="Chaumeil P.A."/>
            <person name="Hugenholtz P."/>
        </authorList>
    </citation>
    <scope>NUCLEOTIDE SEQUENCE [LARGE SCALE GENOMIC DNA]</scope>
    <source>
        <strain evidence="2">UBA9669</strain>
    </source>
</reference>
<comment type="caution">
    <text evidence="2">The sequence shown here is derived from an EMBL/GenBank/DDBJ whole genome shotgun (WGS) entry which is preliminary data.</text>
</comment>
<dbReference type="InterPro" id="IPR015947">
    <property type="entry name" value="PUA-like_sf"/>
</dbReference>
<dbReference type="SUPFAM" id="SSF88697">
    <property type="entry name" value="PUA domain-like"/>
    <property type="match status" value="1"/>
</dbReference>
<dbReference type="Proteomes" id="UP000263596">
    <property type="component" value="Unassembled WGS sequence"/>
</dbReference>
<organism evidence="2 3">
    <name type="scientific">Acinetobacter ursingii</name>
    <dbReference type="NCBI Taxonomy" id="108980"/>
    <lineage>
        <taxon>Bacteria</taxon>
        <taxon>Pseudomonadati</taxon>
        <taxon>Pseudomonadota</taxon>
        <taxon>Gammaproteobacteria</taxon>
        <taxon>Moraxellales</taxon>
        <taxon>Moraxellaceae</taxon>
        <taxon>Acinetobacter</taxon>
    </lineage>
</organism>
<dbReference type="EMBL" id="DPVE01000090">
    <property type="protein sequence ID" value="HCK29543.1"/>
    <property type="molecule type" value="Genomic_DNA"/>
</dbReference>
<evidence type="ECO:0000313" key="2">
    <source>
        <dbReference type="EMBL" id="HCK29543.1"/>
    </source>
</evidence>
<dbReference type="Pfam" id="PF04266">
    <property type="entry name" value="ASCH"/>
    <property type="match status" value="1"/>
</dbReference>
<dbReference type="AlphaFoldDB" id="A0A3D2SKJ3"/>